<dbReference type="Proteomes" id="UP000765509">
    <property type="component" value="Unassembled WGS sequence"/>
</dbReference>
<evidence type="ECO:0000313" key="2">
    <source>
        <dbReference type="Proteomes" id="UP000765509"/>
    </source>
</evidence>
<dbReference type="EMBL" id="AVOT02015527">
    <property type="protein sequence ID" value="MBW0499910.1"/>
    <property type="molecule type" value="Genomic_DNA"/>
</dbReference>
<gene>
    <name evidence="1" type="ORF">O181_039625</name>
</gene>
<comment type="caution">
    <text evidence="1">The sequence shown here is derived from an EMBL/GenBank/DDBJ whole genome shotgun (WGS) entry which is preliminary data.</text>
</comment>
<accession>A0A9Q3DF85</accession>
<sequence length="127" mass="13746">MVTICQSSNVLSPLPSFIGQIITSLWFRSEVTIRWWPRRGVDKSILEGPGLIVQNHSCLPVLGPSIHSRWGMLSSSSTTKESWAGTLLAMWLEWPDNEQAFLACLLASITSAGCCQGANAGDTPLSA</sequence>
<keyword evidence="2" id="KW-1185">Reference proteome</keyword>
<reference evidence="1" key="1">
    <citation type="submission" date="2021-03" db="EMBL/GenBank/DDBJ databases">
        <title>Draft genome sequence of rust myrtle Austropuccinia psidii MF-1, a brazilian biotype.</title>
        <authorList>
            <person name="Quecine M.C."/>
            <person name="Pachon D.M.R."/>
            <person name="Bonatelli M.L."/>
            <person name="Correr F.H."/>
            <person name="Franceschini L.M."/>
            <person name="Leite T.F."/>
            <person name="Margarido G.R.A."/>
            <person name="Almeida C.A."/>
            <person name="Ferrarezi J.A."/>
            <person name="Labate C.A."/>
        </authorList>
    </citation>
    <scope>NUCLEOTIDE SEQUENCE</scope>
    <source>
        <strain evidence="1">MF-1</strain>
    </source>
</reference>
<evidence type="ECO:0000313" key="1">
    <source>
        <dbReference type="EMBL" id="MBW0499910.1"/>
    </source>
</evidence>
<proteinExistence type="predicted"/>
<dbReference type="AlphaFoldDB" id="A0A9Q3DF85"/>
<organism evidence="1 2">
    <name type="scientific">Austropuccinia psidii MF-1</name>
    <dbReference type="NCBI Taxonomy" id="1389203"/>
    <lineage>
        <taxon>Eukaryota</taxon>
        <taxon>Fungi</taxon>
        <taxon>Dikarya</taxon>
        <taxon>Basidiomycota</taxon>
        <taxon>Pucciniomycotina</taxon>
        <taxon>Pucciniomycetes</taxon>
        <taxon>Pucciniales</taxon>
        <taxon>Sphaerophragmiaceae</taxon>
        <taxon>Austropuccinia</taxon>
    </lineage>
</organism>
<protein>
    <submittedName>
        <fullName evidence="1">Uncharacterized protein</fullName>
    </submittedName>
</protein>
<name>A0A9Q3DF85_9BASI</name>